<gene>
    <name evidence="1" type="ORF">SELMODRAFT_402800</name>
</gene>
<dbReference type="Gramene" id="EFJ38037">
    <property type="protein sequence ID" value="EFJ38037"/>
    <property type="gene ID" value="SELMODRAFT_402800"/>
</dbReference>
<proteinExistence type="predicted"/>
<keyword evidence="2" id="KW-1185">Reference proteome</keyword>
<sequence>MKDAGTAEGAKEEVHKLEVALEKWKPQLISGMFDKGTETLGTLISSGCEHGVIELARMLMKAVKQYPHNLEKLLEFFLDTPACKAKALEIVSEAPLECVALAVHRSHEYRQLFLASVVKLISTLAVYGSLNTAMELASMEKQLLVDLEEELRLHHKCSYDEMLVLLFMRMLLNKILSHTFILLARAYHSRGPMAKEFVANVFRFGDEELISKVAGLLIDGTHLTWKLLSSSNIVVVALDSTAAARNSLRKVVEARMEHLCSKLQYGGERIKSNPSKRQGLEVCCRHSKCWKTLWRLRALYDIRVEEFEDHAAAELKELELVLNKMAP</sequence>
<dbReference type="InParanoid" id="D8QN34"/>
<dbReference type="EMBL" id="GL377565">
    <property type="protein sequence ID" value="EFJ38037.1"/>
    <property type="molecule type" value="Genomic_DNA"/>
</dbReference>
<evidence type="ECO:0000313" key="1">
    <source>
        <dbReference type="EMBL" id="EFJ38037.1"/>
    </source>
</evidence>
<name>D8QN34_SELML</name>
<dbReference type="AlphaFoldDB" id="D8QN34"/>
<dbReference type="HOGENOM" id="CLU_850996_0_0_1"/>
<reference evidence="1 2" key="1">
    <citation type="journal article" date="2011" name="Science">
        <title>The Selaginella genome identifies genetic changes associated with the evolution of vascular plants.</title>
        <authorList>
            <person name="Banks J.A."/>
            <person name="Nishiyama T."/>
            <person name="Hasebe M."/>
            <person name="Bowman J.L."/>
            <person name="Gribskov M."/>
            <person name="dePamphilis C."/>
            <person name="Albert V.A."/>
            <person name="Aono N."/>
            <person name="Aoyama T."/>
            <person name="Ambrose B.A."/>
            <person name="Ashton N.W."/>
            <person name="Axtell M.J."/>
            <person name="Barker E."/>
            <person name="Barker M.S."/>
            <person name="Bennetzen J.L."/>
            <person name="Bonawitz N.D."/>
            <person name="Chapple C."/>
            <person name="Cheng C."/>
            <person name="Correa L.G."/>
            <person name="Dacre M."/>
            <person name="DeBarry J."/>
            <person name="Dreyer I."/>
            <person name="Elias M."/>
            <person name="Engstrom E.M."/>
            <person name="Estelle M."/>
            <person name="Feng L."/>
            <person name="Finet C."/>
            <person name="Floyd S.K."/>
            <person name="Frommer W.B."/>
            <person name="Fujita T."/>
            <person name="Gramzow L."/>
            <person name="Gutensohn M."/>
            <person name="Harholt J."/>
            <person name="Hattori M."/>
            <person name="Heyl A."/>
            <person name="Hirai T."/>
            <person name="Hiwatashi Y."/>
            <person name="Ishikawa M."/>
            <person name="Iwata M."/>
            <person name="Karol K.G."/>
            <person name="Koehler B."/>
            <person name="Kolukisaoglu U."/>
            <person name="Kubo M."/>
            <person name="Kurata T."/>
            <person name="Lalonde S."/>
            <person name="Li K."/>
            <person name="Li Y."/>
            <person name="Litt A."/>
            <person name="Lyons E."/>
            <person name="Manning G."/>
            <person name="Maruyama T."/>
            <person name="Michael T.P."/>
            <person name="Mikami K."/>
            <person name="Miyazaki S."/>
            <person name="Morinaga S."/>
            <person name="Murata T."/>
            <person name="Mueller-Roeber B."/>
            <person name="Nelson D.R."/>
            <person name="Obara M."/>
            <person name="Oguri Y."/>
            <person name="Olmstead R.G."/>
            <person name="Onodera N."/>
            <person name="Petersen B.L."/>
            <person name="Pils B."/>
            <person name="Prigge M."/>
            <person name="Rensing S.A."/>
            <person name="Riano-Pachon D.M."/>
            <person name="Roberts A.W."/>
            <person name="Sato Y."/>
            <person name="Scheller H.V."/>
            <person name="Schulz B."/>
            <person name="Schulz C."/>
            <person name="Shakirov E.V."/>
            <person name="Shibagaki N."/>
            <person name="Shinohara N."/>
            <person name="Shippen D.E."/>
            <person name="Soerensen I."/>
            <person name="Sotooka R."/>
            <person name="Sugimoto N."/>
            <person name="Sugita M."/>
            <person name="Sumikawa N."/>
            <person name="Tanurdzic M."/>
            <person name="Theissen G."/>
            <person name="Ulvskov P."/>
            <person name="Wakazuki S."/>
            <person name="Weng J.K."/>
            <person name="Willats W.W."/>
            <person name="Wipf D."/>
            <person name="Wolf P.G."/>
            <person name="Yang L."/>
            <person name="Zimmer A.D."/>
            <person name="Zhu Q."/>
            <person name="Mitros T."/>
            <person name="Hellsten U."/>
            <person name="Loque D."/>
            <person name="Otillar R."/>
            <person name="Salamov A."/>
            <person name="Schmutz J."/>
            <person name="Shapiro H."/>
            <person name="Lindquist E."/>
            <person name="Lucas S."/>
            <person name="Rokhsar D."/>
            <person name="Grigoriev I.V."/>
        </authorList>
    </citation>
    <scope>NUCLEOTIDE SEQUENCE [LARGE SCALE GENOMIC DNA]</scope>
</reference>
<protein>
    <submittedName>
        <fullName evidence="1">Uncharacterized protein</fullName>
    </submittedName>
</protein>
<accession>D8QN34</accession>
<evidence type="ECO:0000313" key="2">
    <source>
        <dbReference type="Proteomes" id="UP000001514"/>
    </source>
</evidence>
<dbReference type="KEGG" id="smo:SELMODRAFT_402800"/>
<organism evidence="2">
    <name type="scientific">Selaginella moellendorffii</name>
    <name type="common">Spikemoss</name>
    <dbReference type="NCBI Taxonomy" id="88036"/>
    <lineage>
        <taxon>Eukaryota</taxon>
        <taxon>Viridiplantae</taxon>
        <taxon>Streptophyta</taxon>
        <taxon>Embryophyta</taxon>
        <taxon>Tracheophyta</taxon>
        <taxon>Lycopodiopsida</taxon>
        <taxon>Selaginellales</taxon>
        <taxon>Selaginellaceae</taxon>
        <taxon>Selaginella</taxon>
    </lineage>
</organism>
<dbReference type="Proteomes" id="UP000001514">
    <property type="component" value="Unassembled WGS sequence"/>
</dbReference>